<evidence type="ECO:0000256" key="1">
    <source>
        <dbReference type="SAM" id="MobiDB-lite"/>
    </source>
</evidence>
<comment type="caution">
    <text evidence="2">The sequence shown here is derived from an EMBL/GenBank/DDBJ whole genome shotgun (WGS) entry which is preliminary data.</text>
</comment>
<proteinExistence type="predicted"/>
<sequence>MDTGITRTLVKLGARRCRLTVTERAKEAEGVLRRDQHVGHAAKACRESHPSELNGLAPSSTSGGPGTPRMLPRSPSSRARIRCYQRGL</sequence>
<organism evidence="2 3">
    <name type="scientific">Aldrovandia affinis</name>
    <dbReference type="NCBI Taxonomy" id="143900"/>
    <lineage>
        <taxon>Eukaryota</taxon>
        <taxon>Metazoa</taxon>
        <taxon>Chordata</taxon>
        <taxon>Craniata</taxon>
        <taxon>Vertebrata</taxon>
        <taxon>Euteleostomi</taxon>
        <taxon>Actinopterygii</taxon>
        <taxon>Neopterygii</taxon>
        <taxon>Teleostei</taxon>
        <taxon>Notacanthiformes</taxon>
        <taxon>Halosauridae</taxon>
        <taxon>Aldrovandia</taxon>
    </lineage>
</organism>
<dbReference type="Proteomes" id="UP001221898">
    <property type="component" value="Unassembled WGS sequence"/>
</dbReference>
<protein>
    <submittedName>
        <fullName evidence="2">Uncharacterized protein</fullName>
    </submittedName>
</protein>
<gene>
    <name evidence="2" type="ORF">AAFF_G00200950</name>
</gene>
<dbReference type="AlphaFoldDB" id="A0AAD7RIJ7"/>
<name>A0AAD7RIJ7_9TELE</name>
<feature type="compositionally biased region" description="Basic residues" evidence="1">
    <location>
        <begin position="79"/>
        <end position="88"/>
    </location>
</feature>
<reference evidence="2" key="1">
    <citation type="journal article" date="2023" name="Science">
        <title>Genome structures resolve the early diversification of teleost fishes.</title>
        <authorList>
            <person name="Parey E."/>
            <person name="Louis A."/>
            <person name="Montfort J."/>
            <person name="Bouchez O."/>
            <person name="Roques C."/>
            <person name="Iampietro C."/>
            <person name="Lluch J."/>
            <person name="Castinel A."/>
            <person name="Donnadieu C."/>
            <person name="Desvignes T."/>
            <person name="Floi Bucao C."/>
            <person name="Jouanno E."/>
            <person name="Wen M."/>
            <person name="Mejri S."/>
            <person name="Dirks R."/>
            <person name="Jansen H."/>
            <person name="Henkel C."/>
            <person name="Chen W.J."/>
            <person name="Zahm M."/>
            <person name="Cabau C."/>
            <person name="Klopp C."/>
            <person name="Thompson A.W."/>
            <person name="Robinson-Rechavi M."/>
            <person name="Braasch I."/>
            <person name="Lecointre G."/>
            <person name="Bobe J."/>
            <person name="Postlethwait J.H."/>
            <person name="Berthelot C."/>
            <person name="Roest Crollius H."/>
            <person name="Guiguen Y."/>
        </authorList>
    </citation>
    <scope>NUCLEOTIDE SEQUENCE</scope>
    <source>
        <strain evidence="2">NC1722</strain>
    </source>
</reference>
<evidence type="ECO:0000313" key="3">
    <source>
        <dbReference type="Proteomes" id="UP001221898"/>
    </source>
</evidence>
<accession>A0AAD7RIJ7</accession>
<evidence type="ECO:0000313" key="2">
    <source>
        <dbReference type="EMBL" id="KAJ8384562.1"/>
    </source>
</evidence>
<dbReference type="EMBL" id="JAINUG010000269">
    <property type="protein sequence ID" value="KAJ8384562.1"/>
    <property type="molecule type" value="Genomic_DNA"/>
</dbReference>
<keyword evidence="3" id="KW-1185">Reference proteome</keyword>
<feature type="region of interest" description="Disordered" evidence="1">
    <location>
        <begin position="42"/>
        <end position="88"/>
    </location>
</feature>